<dbReference type="EMBL" id="CP149822">
    <property type="protein sequence ID" value="WZN39066.1"/>
    <property type="molecule type" value="Genomic_DNA"/>
</dbReference>
<name>A0ABZ2YGZ9_9BACT</name>
<dbReference type="PANTHER" id="PTHR37489:SF1">
    <property type="entry name" value="DUF3500 DOMAIN-CONTAINING PROTEIN"/>
    <property type="match status" value="1"/>
</dbReference>
<sequence length="347" mass="39124">MKTLFLPACLILASICPDVFSQSKLPAKTAAPQTLEQAAQSLFFDLGREKLGKMTAPFEGDQRFDWHFVPKERYGLRLKDMTLSQQERAFALMNLCLSNEGARKAKGVVELEAILREVEKRAITDTYRDTGNFYFAVFGSPFAGKPWALRMEGHHVSLNFTILNNRILSVGPGFLGANPARVPSGPAMGHQLLKQETELAFSLMNGLSEQQRKIAVVADKAPSDIITGNKRRAWQLDPPGIAWSALKPAQHRQLRSLIDVYIGRYTRLMHDILWKEIEASGLDSIHFAWAGGRVWGEGHYYRIQGPTFLIEYDNTQNDANHVHSVFRELKNDFGEDALQQHYNASHQ</sequence>
<evidence type="ECO:0000313" key="2">
    <source>
        <dbReference type="Proteomes" id="UP001485459"/>
    </source>
</evidence>
<accession>A0ABZ2YGZ9</accession>
<proteinExistence type="predicted"/>
<gene>
    <name evidence="1" type="ORF">WJU16_13745</name>
</gene>
<dbReference type="RefSeq" id="WP_341834073.1">
    <property type="nucleotide sequence ID" value="NZ_CP149822.1"/>
</dbReference>
<evidence type="ECO:0000313" key="1">
    <source>
        <dbReference type="EMBL" id="WZN39066.1"/>
    </source>
</evidence>
<dbReference type="Proteomes" id="UP001485459">
    <property type="component" value="Chromosome"/>
</dbReference>
<keyword evidence="2" id="KW-1185">Reference proteome</keyword>
<protein>
    <submittedName>
        <fullName evidence="1">DUF3500 domain-containing protein</fullName>
    </submittedName>
</protein>
<organism evidence="1 2">
    <name type="scientific">Chitinophaga pollutisoli</name>
    <dbReference type="NCBI Taxonomy" id="3133966"/>
    <lineage>
        <taxon>Bacteria</taxon>
        <taxon>Pseudomonadati</taxon>
        <taxon>Bacteroidota</taxon>
        <taxon>Chitinophagia</taxon>
        <taxon>Chitinophagales</taxon>
        <taxon>Chitinophagaceae</taxon>
        <taxon>Chitinophaga</taxon>
    </lineage>
</organism>
<reference evidence="2" key="1">
    <citation type="submission" date="2024-03" db="EMBL/GenBank/DDBJ databases">
        <title>Chitinophaga horti sp. nov., isolated from garden soil.</title>
        <authorList>
            <person name="Lee D.S."/>
            <person name="Han D.M."/>
            <person name="Baek J.H."/>
            <person name="Choi D.G."/>
            <person name="Jeon J.H."/>
            <person name="Jeon C.O."/>
        </authorList>
    </citation>
    <scope>NUCLEOTIDE SEQUENCE [LARGE SCALE GENOMIC DNA]</scope>
    <source>
        <strain evidence="2">GPA1</strain>
    </source>
</reference>
<dbReference type="Pfam" id="PF12006">
    <property type="entry name" value="DUF3500"/>
    <property type="match status" value="1"/>
</dbReference>
<dbReference type="InterPro" id="IPR021889">
    <property type="entry name" value="DUF3500"/>
</dbReference>
<dbReference type="PANTHER" id="PTHR37489">
    <property type="entry name" value="DUF3500 DOMAIN-CONTAINING PROTEIN"/>
    <property type="match status" value="1"/>
</dbReference>